<protein>
    <submittedName>
        <fullName evidence="2">Uncharacterized protein</fullName>
    </submittedName>
</protein>
<accession>A0A480B9G8</accession>
<dbReference type="AlphaFoldDB" id="A0A480B9G8"/>
<sequence>MEMYKNLKSKFNKLSFRVRFILIGWILIITLFLLYSIFIVLMHPIFLNYVNNSSTLLDKYNSQIVSTDVSYEGKNSQIVVKTVEYENLLTDEIIRTLKVYNVNLVSINDSEARLFDEVNKVKIVITTENNMTIVKFYY</sequence>
<comment type="caution">
    <text evidence="2">The sequence shown here is derived from an EMBL/GenBank/DDBJ whole genome shotgun (WGS) entry which is preliminary data.</text>
</comment>
<proteinExistence type="predicted"/>
<reference evidence="2" key="1">
    <citation type="submission" date="2019-03" db="EMBL/GenBank/DDBJ databases">
        <title>Draft genome sequences of two Veillonella tobetsuensis clinical isolates from intraoperative bronchial fluids of elderly patients with pulmonary carcinoma.</title>
        <authorList>
            <person name="Akiyama T."/>
        </authorList>
    </citation>
    <scope>NUCLEOTIDE SEQUENCE [LARGE SCALE GENOMIC DNA]</scope>
    <source>
        <strain evidence="2">PAGU 1578</strain>
    </source>
</reference>
<keyword evidence="1" id="KW-0812">Transmembrane</keyword>
<gene>
    <name evidence="2" type="ORF">PAGU1578_14190</name>
</gene>
<name>A0A480B9G8_9FIRM</name>
<dbReference type="RefSeq" id="WP_137661055.1">
    <property type="nucleotide sequence ID" value="NZ_BJCQ01000033.1"/>
</dbReference>
<dbReference type="Proteomes" id="UP000300381">
    <property type="component" value="Unassembled WGS sequence"/>
</dbReference>
<evidence type="ECO:0000313" key="2">
    <source>
        <dbReference type="EMBL" id="GCL67798.1"/>
    </source>
</evidence>
<feature type="transmembrane region" description="Helical" evidence="1">
    <location>
        <begin position="20"/>
        <end position="46"/>
    </location>
</feature>
<dbReference type="EMBL" id="BJCQ01000033">
    <property type="protein sequence ID" value="GCL67798.1"/>
    <property type="molecule type" value="Genomic_DNA"/>
</dbReference>
<keyword evidence="1" id="KW-1133">Transmembrane helix</keyword>
<keyword evidence="1" id="KW-0472">Membrane</keyword>
<evidence type="ECO:0000256" key="1">
    <source>
        <dbReference type="SAM" id="Phobius"/>
    </source>
</evidence>
<organism evidence="2">
    <name type="scientific">Veillonella tobetsuensis</name>
    <dbReference type="NCBI Taxonomy" id="1110546"/>
    <lineage>
        <taxon>Bacteria</taxon>
        <taxon>Bacillati</taxon>
        <taxon>Bacillota</taxon>
        <taxon>Negativicutes</taxon>
        <taxon>Veillonellales</taxon>
        <taxon>Veillonellaceae</taxon>
        <taxon>Veillonella</taxon>
    </lineage>
</organism>